<dbReference type="InterPro" id="IPR015967">
    <property type="entry name" value="Rcmb_RecR_Znf"/>
</dbReference>
<dbReference type="InterPro" id="IPR003583">
    <property type="entry name" value="Hlx-hairpin-Hlx_DNA-bd_motif"/>
</dbReference>
<protein>
    <submittedName>
        <fullName evidence="2">Recombination protein RecR</fullName>
    </submittedName>
</protein>
<dbReference type="AlphaFoldDB" id="A0A937XBQ1"/>
<dbReference type="InterPro" id="IPR000093">
    <property type="entry name" value="DNA_Rcmb_RecR"/>
</dbReference>
<organism evidence="2 3">
    <name type="scientific">Eiseniibacteriota bacterium</name>
    <dbReference type="NCBI Taxonomy" id="2212470"/>
    <lineage>
        <taxon>Bacteria</taxon>
        <taxon>Candidatus Eiseniibacteriota</taxon>
    </lineage>
</organism>
<reference evidence="2" key="1">
    <citation type="submission" date="2019-03" db="EMBL/GenBank/DDBJ databases">
        <title>Lake Tanganyika Metagenome-Assembled Genomes (MAGs).</title>
        <authorList>
            <person name="Tran P."/>
        </authorList>
    </citation>
    <scope>NUCLEOTIDE SEQUENCE</scope>
    <source>
        <strain evidence="2">M_DeepCast_400m_m2_100</strain>
    </source>
</reference>
<dbReference type="PANTHER" id="PTHR30446">
    <property type="entry name" value="RECOMBINATION PROTEIN RECR"/>
    <property type="match status" value="1"/>
</dbReference>
<dbReference type="Pfam" id="PF02132">
    <property type="entry name" value="RecR_ZnF"/>
    <property type="match status" value="1"/>
</dbReference>
<dbReference type="Proteomes" id="UP000748308">
    <property type="component" value="Unassembled WGS sequence"/>
</dbReference>
<dbReference type="GO" id="GO:0046872">
    <property type="term" value="F:metal ion binding"/>
    <property type="evidence" value="ECO:0007669"/>
    <property type="project" value="InterPro"/>
</dbReference>
<dbReference type="GO" id="GO:0003677">
    <property type="term" value="F:DNA binding"/>
    <property type="evidence" value="ECO:0007669"/>
    <property type="project" value="InterPro"/>
</dbReference>
<feature type="non-terminal residue" evidence="2">
    <location>
        <position position="78"/>
    </location>
</feature>
<sequence length="78" mass="8583">MQYSSRHLESVVRELSRLPGIGGKTAQRLAFHLLRVPRPEALALAEAITLVATQVETCRECGNVAESQPCHICADARR</sequence>
<dbReference type="EMBL" id="VGIY01000235">
    <property type="protein sequence ID" value="MBM3317992.1"/>
    <property type="molecule type" value="Genomic_DNA"/>
</dbReference>
<dbReference type="Gene3D" id="1.10.8.420">
    <property type="entry name" value="RecR Domain 1"/>
    <property type="match status" value="1"/>
</dbReference>
<dbReference type="PANTHER" id="PTHR30446:SF0">
    <property type="entry name" value="RECOMBINATION PROTEIN RECR"/>
    <property type="match status" value="1"/>
</dbReference>
<dbReference type="Pfam" id="PF21176">
    <property type="entry name" value="RecR_HhH"/>
    <property type="match status" value="1"/>
</dbReference>
<comment type="caution">
    <text evidence="2">The sequence shown here is derived from an EMBL/GenBank/DDBJ whole genome shotgun (WGS) entry which is preliminary data.</text>
</comment>
<evidence type="ECO:0000259" key="1">
    <source>
        <dbReference type="SMART" id="SM00278"/>
    </source>
</evidence>
<dbReference type="SMART" id="SM00278">
    <property type="entry name" value="HhH1"/>
    <property type="match status" value="1"/>
</dbReference>
<proteinExistence type="predicted"/>
<dbReference type="SUPFAM" id="SSF111304">
    <property type="entry name" value="Recombination protein RecR"/>
    <property type="match status" value="1"/>
</dbReference>
<evidence type="ECO:0000313" key="3">
    <source>
        <dbReference type="Proteomes" id="UP000748308"/>
    </source>
</evidence>
<dbReference type="InterPro" id="IPR023627">
    <property type="entry name" value="Rcmb_RecR"/>
</dbReference>
<gene>
    <name evidence="2" type="ORF">FJY75_09065</name>
</gene>
<accession>A0A937XBQ1</accession>
<name>A0A937XBQ1_UNCEI</name>
<dbReference type="GO" id="GO:0006310">
    <property type="term" value="P:DNA recombination"/>
    <property type="evidence" value="ECO:0007669"/>
    <property type="project" value="InterPro"/>
</dbReference>
<dbReference type="GO" id="GO:0006281">
    <property type="term" value="P:DNA repair"/>
    <property type="evidence" value="ECO:0007669"/>
    <property type="project" value="InterPro"/>
</dbReference>
<feature type="domain" description="Helix-hairpin-helix DNA-binding motif class 1" evidence="1">
    <location>
        <begin position="13"/>
        <end position="32"/>
    </location>
</feature>
<dbReference type="Gene3D" id="3.30.60.80">
    <property type="match status" value="1"/>
</dbReference>
<evidence type="ECO:0000313" key="2">
    <source>
        <dbReference type="EMBL" id="MBM3317992.1"/>
    </source>
</evidence>